<gene>
    <name evidence="2" type="ORF">SAMN05216438_11919</name>
</gene>
<feature type="transmembrane region" description="Helical" evidence="1">
    <location>
        <begin position="39"/>
        <end position="63"/>
    </location>
</feature>
<organism evidence="2 3">
    <name type="scientific">Lactococcus garvieae</name>
    <dbReference type="NCBI Taxonomy" id="1363"/>
    <lineage>
        <taxon>Bacteria</taxon>
        <taxon>Bacillati</taxon>
        <taxon>Bacillota</taxon>
        <taxon>Bacilli</taxon>
        <taxon>Lactobacillales</taxon>
        <taxon>Streptococcaceae</taxon>
        <taxon>Lactococcus</taxon>
    </lineage>
</organism>
<dbReference type="Proteomes" id="UP000181969">
    <property type="component" value="Unassembled WGS sequence"/>
</dbReference>
<keyword evidence="1" id="KW-1133">Transmembrane helix</keyword>
<keyword evidence="1" id="KW-0812">Transmembrane</keyword>
<evidence type="ECO:0000313" key="2">
    <source>
        <dbReference type="EMBL" id="SFL56642.1"/>
    </source>
</evidence>
<name>A0A1I4IQK7_9LACT</name>
<proteinExistence type="predicted"/>
<evidence type="ECO:0000313" key="3">
    <source>
        <dbReference type="Proteomes" id="UP000181969"/>
    </source>
</evidence>
<protein>
    <submittedName>
        <fullName evidence="2">Uncharacterized protein</fullName>
    </submittedName>
</protein>
<sequence length="69" mass="8004">MYKVPIGIGILGGILFTISVKQFLMFYRKYVQGEIKRVQLIPSIFQLFSVFLILVGGVIWGWFIHEQLL</sequence>
<dbReference type="AlphaFoldDB" id="A0A1I4IQK7"/>
<feature type="transmembrane region" description="Helical" evidence="1">
    <location>
        <begin position="6"/>
        <end position="27"/>
    </location>
</feature>
<accession>A0A1I4IQK7</accession>
<keyword evidence="1" id="KW-0472">Membrane</keyword>
<dbReference type="RefSeq" id="WP_074751932.1">
    <property type="nucleotide sequence ID" value="NZ_FOTJ01000019.1"/>
</dbReference>
<reference evidence="2 3" key="1">
    <citation type="submission" date="2016-10" db="EMBL/GenBank/DDBJ databases">
        <authorList>
            <person name="de Groot N.N."/>
        </authorList>
    </citation>
    <scope>NUCLEOTIDE SEQUENCE [LARGE SCALE GENOMIC DNA]</scope>
    <source>
        <strain evidence="2 3">M79</strain>
    </source>
</reference>
<dbReference type="EMBL" id="FOTJ01000019">
    <property type="protein sequence ID" value="SFL56642.1"/>
    <property type="molecule type" value="Genomic_DNA"/>
</dbReference>
<evidence type="ECO:0000256" key="1">
    <source>
        <dbReference type="SAM" id="Phobius"/>
    </source>
</evidence>